<evidence type="ECO:0000256" key="1">
    <source>
        <dbReference type="ARBA" id="ARBA00022884"/>
    </source>
</evidence>
<proteinExistence type="predicted"/>
<feature type="compositionally biased region" description="Polar residues" evidence="3">
    <location>
        <begin position="340"/>
        <end position="349"/>
    </location>
</feature>
<reference evidence="5" key="2">
    <citation type="submission" date="2017-05" db="UniProtKB">
        <authorList>
            <consortium name="EnsemblMetazoa"/>
        </authorList>
    </citation>
    <scope>IDENTIFICATION</scope>
</reference>
<dbReference type="PANTHER" id="PTHR48025:SF1">
    <property type="entry name" value="RRM DOMAIN-CONTAINING PROTEIN"/>
    <property type="match status" value="1"/>
</dbReference>
<dbReference type="InterPro" id="IPR050502">
    <property type="entry name" value="Euk_RNA-bind_prot"/>
</dbReference>
<evidence type="ECO:0000313" key="5">
    <source>
        <dbReference type="EnsemblMetazoa" id="Aqu2.1.29456_001"/>
    </source>
</evidence>
<feature type="compositionally biased region" description="Pro residues" evidence="3">
    <location>
        <begin position="326"/>
        <end position="339"/>
    </location>
</feature>
<evidence type="ECO:0000259" key="4">
    <source>
        <dbReference type="PROSITE" id="PS50102"/>
    </source>
</evidence>
<evidence type="ECO:0000256" key="2">
    <source>
        <dbReference type="PROSITE-ProRule" id="PRU00176"/>
    </source>
</evidence>
<evidence type="ECO:0000256" key="3">
    <source>
        <dbReference type="SAM" id="MobiDB-lite"/>
    </source>
</evidence>
<dbReference type="OrthoDB" id="639027at2759"/>
<dbReference type="Proteomes" id="UP000007879">
    <property type="component" value="Unassembled WGS sequence"/>
</dbReference>
<dbReference type="InterPro" id="IPR035979">
    <property type="entry name" value="RBD_domain_sf"/>
</dbReference>
<dbReference type="InParanoid" id="A0A1X7UP69"/>
<dbReference type="Pfam" id="PF00076">
    <property type="entry name" value="RRM_1"/>
    <property type="match status" value="2"/>
</dbReference>
<dbReference type="KEGG" id="aqu:100639613"/>
<keyword evidence="6" id="KW-1185">Reference proteome</keyword>
<dbReference type="eggNOG" id="KOG0124">
    <property type="taxonomic scope" value="Eukaryota"/>
</dbReference>
<dbReference type="SUPFAM" id="SSF54928">
    <property type="entry name" value="RNA-binding domain, RBD"/>
    <property type="match status" value="2"/>
</dbReference>
<reference evidence="6" key="1">
    <citation type="journal article" date="2010" name="Nature">
        <title>The Amphimedon queenslandica genome and the evolution of animal complexity.</title>
        <authorList>
            <person name="Srivastava M."/>
            <person name="Simakov O."/>
            <person name="Chapman J."/>
            <person name="Fahey B."/>
            <person name="Gauthier M.E."/>
            <person name="Mitros T."/>
            <person name="Richards G.S."/>
            <person name="Conaco C."/>
            <person name="Dacre M."/>
            <person name="Hellsten U."/>
            <person name="Larroux C."/>
            <person name="Putnam N.H."/>
            <person name="Stanke M."/>
            <person name="Adamska M."/>
            <person name="Darling A."/>
            <person name="Degnan S.M."/>
            <person name="Oakley T.H."/>
            <person name="Plachetzki D.C."/>
            <person name="Zhai Y."/>
            <person name="Adamski M."/>
            <person name="Calcino A."/>
            <person name="Cummins S.F."/>
            <person name="Goodstein D.M."/>
            <person name="Harris C."/>
            <person name="Jackson D.J."/>
            <person name="Leys S.P."/>
            <person name="Shu S."/>
            <person name="Woodcroft B.J."/>
            <person name="Vervoort M."/>
            <person name="Kosik K.S."/>
            <person name="Manning G."/>
            <person name="Degnan B.M."/>
            <person name="Rokhsar D.S."/>
        </authorList>
    </citation>
    <scope>NUCLEOTIDE SEQUENCE [LARGE SCALE GENOMIC DNA]</scope>
</reference>
<dbReference type="STRING" id="400682.A0A1X7UP69"/>
<dbReference type="PROSITE" id="PS50102">
    <property type="entry name" value="RRM"/>
    <property type="match status" value="2"/>
</dbReference>
<keyword evidence="1 2" id="KW-0694">RNA-binding</keyword>
<accession>A0A1X7UP69</accession>
<feature type="region of interest" description="Disordered" evidence="3">
    <location>
        <begin position="323"/>
        <end position="393"/>
    </location>
</feature>
<dbReference type="AlphaFoldDB" id="A0A1X7UP69"/>
<organism evidence="5">
    <name type="scientific">Amphimedon queenslandica</name>
    <name type="common">Sponge</name>
    <dbReference type="NCBI Taxonomy" id="400682"/>
    <lineage>
        <taxon>Eukaryota</taxon>
        <taxon>Metazoa</taxon>
        <taxon>Porifera</taxon>
        <taxon>Demospongiae</taxon>
        <taxon>Heteroscleromorpha</taxon>
        <taxon>Haplosclerida</taxon>
        <taxon>Niphatidae</taxon>
        <taxon>Amphimedon</taxon>
    </lineage>
</organism>
<dbReference type="EnsemblMetazoa" id="XM_019997573.1">
    <property type="protein sequence ID" value="XP_019853132.1"/>
    <property type="gene ID" value="LOC100639613"/>
</dbReference>
<dbReference type="CDD" id="cd12390">
    <property type="entry name" value="RRM3_RAVER"/>
    <property type="match status" value="1"/>
</dbReference>
<dbReference type="PANTHER" id="PTHR48025">
    <property type="entry name" value="OS02G0815200 PROTEIN"/>
    <property type="match status" value="1"/>
</dbReference>
<name>A0A1X7UP69_AMPQE</name>
<feature type="domain" description="RRM" evidence="4">
    <location>
        <begin position="203"/>
        <end position="281"/>
    </location>
</feature>
<dbReference type="EnsemblMetazoa" id="Aqu2.1.29456_001">
    <property type="protein sequence ID" value="Aqu2.1.29456_001"/>
    <property type="gene ID" value="Aqu2.1.29456"/>
</dbReference>
<gene>
    <name evidence="5" type="primary">100639613</name>
</gene>
<feature type="compositionally biased region" description="Pro residues" evidence="3">
    <location>
        <begin position="372"/>
        <end position="384"/>
    </location>
</feature>
<dbReference type="Gene3D" id="3.30.70.330">
    <property type="match status" value="3"/>
</dbReference>
<protein>
    <recommendedName>
        <fullName evidence="4">RRM domain-containing protein</fullName>
    </recommendedName>
</protein>
<dbReference type="InterPro" id="IPR000504">
    <property type="entry name" value="RRM_dom"/>
</dbReference>
<dbReference type="InterPro" id="IPR012677">
    <property type="entry name" value="Nucleotide-bd_a/b_plait_sf"/>
</dbReference>
<feature type="domain" description="RRM" evidence="4">
    <location>
        <begin position="114"/>
        <end position="192"/>
    </location>
</feature>
<dbReference type="SMART" id="SM00360">
    <property type="entry name" value="RRM"/>
    <property type="match status" value="3"/>
</dbReference>
<dbReference type="GO" id="GO:0003729">
    <property type="term" value="F:mRNA binding"/>
    <property type="evidence" value="ECO:0007669"/>
    <property type="project" value="TreeGrafter"/>
</dbReference>
<evidence type="ECO:0000313" key="6">
    <source>
        <dbReference type="Proteomes" id="UP000007879"/>
    </source>
</evidence>
<sequence length="464" mass="52877">MMEERDEISEIYYTKNDEIPVTKKLELVKEMDEEFGKKRKVIVNGLPPDFTEKELRSLIPDQDRDIMCKISDGSARLIFPTSFQAFKAIQDLNRIKELRHERSRLQASYSRPDSLLFIGNIPLWFKKENLRELFSPLGTVLRCLIIYSMSRGLSKGYGFVEFSTRDEALLAKHIMATKAIGGRHLRVDFADNGMQTTADLHSKTLFVDRLPKTFKNDLVLQKMFEVYGTINFCQVAIAPNGCPRCFAFIDFNSSFSAEEAQFNLNGYSFQGQEIRVSYGMPCRPGACILQPKSLLPNLWGMTVQPIVLSNYETLLQESAIYTHVHPIPPPPPPPPPPPSNGTHSYTAYNYHSHDTHYHHHHHHHDSPTVNTPSPPPPPPPPFRPPLSSSVTKTKLKLKIVENVEERKENVMPVYTLLKAGNKRSIHHNSRERSHSSSVYNKPYIGQHDQGIPFTHPLKRIKTGS</sequence>